<feature type="chain" id="PRO_5034609121" evidence="1">
    <location>
        <begin position="24"/>
        <end position="170"/>
    </location>
</feature>
<dbReference type="Proteomes" id="UP000307702">
    <property type="component" value="Unassembled WGS sequence"/>
</dbReference>
<feature type="signal peptide" evidence="1">
    <location>
        <begin position="1"/>
        <end position="23"/>
    </location>
</feature>
<evidence type="ECO:0000313" key="3">
    <source>
        <dbReference type="Proteomes" id="UP000307702"/>
    </source>
</evidence>
<proteinExistence type="predicted"/>
<comment type="caution">
    <text evidence="2">The sequence shown here is derived from an EMBL/GenBank/DDBJ whole genome shotgun (WGS) entry which is preliminary data.</text>
</comment>
<dbReference type="EMBL" id="SZVP01000004">
    <property type="protein sequence ID" value="TMM46081.1"/>
    <property type="molecule type" value="Genomic_DNA"/>
</dbReference>
<gene>
    <name evidence="2" type="ORF">FCS21_07150</name>
</gene>
<evidence type="ECO:0000313" key="2">
    <source>
        <dbReference type="EMBL" id="TMM46081.1"/>
    </source>
</evidence>
<dbReference type="RefSeq" id="WP_118056206.1">
    <property type="nucleotide sequence ID" value="NZ_SZVP01000004.1"/>
</dbReference>
<keyword evidence="1" id="KW-0732">Signal</keyword>
<dbReference type="AlphaFoldDB" id="A0A8H2JMS1"/>
<accession>A0A8H2JMS1</accession>
<dbReference type="OrthoDB" id="195620at2"/>
<dbReference type="Pfam" id="PF11454">
    <property type="entry name" value="DUF3016"/>
    <property type="match status" value="1"/>
</dbReference>
<sequence>MKQPILTVAVLLASFLLIPNAFAATSEVTWSDYKSYRDIDEGNEGRKQFRERTFKDFEQHFTKLAATLPAEQTLKIVVTDVDLAGDTNAASINRIRIIKQLYSPRMNFSYQLLDANAKAIQADDVVVKDMNFMSGNNMKYRNEPLGYEKKMLDKWFNETFKTLIIKTNDK</sequence>
<protein>
    <submittedName>
        <fullName evidence="2">DUF3016 domain-containing protein</fullName>
    </submittedName>
</protein>
<keyword evidence="3" id="KW-1185">Reference proteome</keyword>
<organism evidence="2 3">
    <name type="scientific">Colwellia ponticola</name>
    <dbReference type="NCBI Taxonomy" id="2304625"/>
    <lineage>
        <taxon>Bacteria</taxon>
        <taxon>Pseudomonadati</taxon>
        <taxon>Pseudomonadota</taxon>
        <taxon>Gammaproteobacteria</taxon>
        <taxon>Alteromonadales</taxon>
        <taxon>Colwelliaceae</taxon>
        <taxon>Colwellia</taxon>
    </lineage>
</organism>
<reference evidence="2 3" key="1">
    <citation type="submission" date="2019-05" db="EMBL/GenBank/DDBJ databases">
        <title>Colwellia ponticola sp. nov., isolated from seawater.</title>
        <authorList>
            <person name="Yoon J.-H."/>
        </authorList>
    </citation>
    <scope>NUCLEOTIDE SEQUENCE [LARGE SCALE GENOMIC DNA]</scope>
    <source>
        <strain evidence="2 3">OISW-25</strain>
    </source>
</reference>
<dbReference type="InterPro" id="IPR021557">
    <property type="entry name" value="DUF3016"/>
</dbReference>
<name>A0A8H2JMS1_9GAMM</name>
<evidence type="ECO:0000256" key="1">
    <source>
        <dbReference type="SAM" id="SignalP"/>
    </source>
</evidence>